<proteinExistence type="predicted"/>
<keyword evidence="2" id="KW-1185">Reference proteome</keyword>
<dbReference type="AlphaFoldDB" id="A0A1N7FCR2"/>
<sequence length="40" mass="4852">MWLVQVMPTLQEMLRLAVRFEYHDVTSATGRCWQSAHFRR</sequence>
<accession>A0A1N7FCR2</accession>
<evidence type="ECO:0000313" key="1">
    <source>
        <dbReference type="EMBL" id="SIR98094.1"/>
    </source>
</evidence>
<reference evidence="1 2" key="1">
    <citation type="submission" date="2017-01" db="EMBL/GenBank/DDBJ databases">
        <authorList>
            <person name="Mah S.A."/>
            <person name="Swanson W.J."/>
            <person name="Moy G.W."/>
            <person name="Vacquier V.D."/>
        </authorList>
    </citation>
    <scope>NUCLEOTIDE SEQUENCE [LARGE SCALE GENOMIC DNA]</scope>
    <source>
        <strain evidence="1 2">CPCC 203464</strain>
    </source>
</reference>
<evidence type="ECO:0000313" key="2">
    <source>
        <dbReference type="Proteomes" id="UP000186218"/>
    </source>
</evidence>
<protein>
    <submittedName>
        <fullName evidence="1">Uncharacterized protein</fullName>
    </submittedName>
</protein>
<gene>
    <name evidence="1" type="ORF">SAMN05445060_1935</name>
</gene>
<dbReference type="Proteomes" id="UP000186218">
    <property type="component" value="Unassembled WGS sequence"/>
</dbReference>
<dbReference type="EMBL" id="FTNT01000005">
    <property type="protein sequence ID" value="SIR98094.1"/>
    <property type="molecule type" value="Genomic_DNA"/>
</dbReference>
<organism evidence="1 2">
    <name type="scientific">Williamsia sterculiae</name>
    <dbReference type="NCBI Taxonomy" id="1344003"/>
    <lineage>
        <taxon>Bacteria</taxon>
        <taxon>Bacillati</taxon>
        <taxon>Actinomycetota</taxon>
        <taxon>Actinomycetes</taxon>
        <taxon>Mycobacteriales</taxon>
        <taxon>Nocardiaceae</taxon>
        <taxon>Williamsia</taxon>
    </lineage>
</organism>
<name>A0A1N7FCR2_9NOCA</name>